<dbReference type="EMBL" id="OX451737">
    <property type="protein sequence ID" value="CAI8600726.1"/>
    <property type="molecule type" value="Genomic_DNA"/>
</dbReference>
<evidence type="ECO:0000256" key="1">
    <source>
        <dbReference type="SAM" id="MobiDB-lite"/>
    </source>
</evidence>
<gene>
    <name evidence="2" type="ORF">VFH_II237960</name>
</gene>
<feature type="region of interest" description="Disordered" evidence="1">
    <location>
        <begin position="172"/>
        <end position="197"/>
    </location>
</feature>
<evidence type="ECO:0000313" key="2">
    <source>
        <dbReference type="EMBL" id="CAI8600726.1"/>
    </source>
</evidence>
<sequence length="197" mass="23248">MEDERAKVQKEIKFLREMQLELRPKNTKKMFSKENVQNVGTSNNGSCSIEEVIKNSSVSKDYLKQIGDLKEDSFSIVVIHETSELSVYIDRRDHTELISDIYMAFVSPRIFNEIFTNTSSYEKETIGHIRQLWAQSFLQIVKNQKVEEQNLQDQMQMVEEDKDIEKDQMQMVEEDKDKNFGKTKAKEEESLYRKKMT</sequence>
<proteinExistence type="predicted"/>
<name>A0AAV0ZSV3_VICFA</name>
<organism evidence="2 3">
    <name type="scientific">Vicia faba</name>
    <name type="common">Broad bean</name>
    <name type="synonym">Faba vulgaris</name>
    <dbReference type="NCBI Taxonomy" id="3906"/>
    <lineage>
        <taxon>Eukaryota</taxon>
        <taxon>Viridiplantae</taxon>
        <taxon>Streptophyta</taxon>
        <taxon>Embryophyta</taxon>
        <taxon>Tracheophyta</taxon>
        <taxon>Spermatophyta</taxon>
        <taxon>Magnoliopsida</taxon>
        <taxon>eudicotyledons</taxon>
        <taxon>Gunneridae</taxon>
        <taxon>Pentapetalae</taxon>
        <taxon>rosids</taxon>
        <taxon>fabids</taxon>
        <taxon>Fabales</taxon>
        <taxon>Fabaceae</taxon>
        <taxon>Papilionoideae</taxon>
        <taxon>50 kb inversion clade</taxon>
        <taxon>NPAAA clade</taxon>
        <taxon>Hologalegina</taxon>
        <taxon>IRL clade</taxon>
        <taxon>Fabeae</taxon>
        <taxon>Vicia</taxon>
    </lineage>
</organism>
<evidence type="ECO:0000313" key="3">
    <source>
        <dbReference type="Proteomes" id="UP001157006"/>
    </source>
</evidence>
<keyword evidence="3" id="KW-1185">Reference proteome</keyword>
<protein>
    <submittedName>
        <fullName evidence="2">Uncharacterized protein</fullName>
    </submittedName>
</protein>
<accession>A0AAV0ZSV3</accession>
<dbReference type="Proteomes" id="UP001157006">
    <property type="component" value="Chromosome 2"/>
</dbReference>
<reference evidence="2 3" key="1">
    <citation type="submission" date="2023-01" db="EMBL/GenBank/DDBJ databases">
        <authorList>
            <person name="Kreplak J."/>
        </authorList>
    </citation>
    <scope>NUCLEOTIDE SEQUENCE [LARGE SCALE GENOMIC DNA]</scope>
</reference>
<dbReference type="AlphaFoldDB" id="A0AAV0ZSV3"/>